<accession>A0A087SND3</accession>
<name>A0A087SND3_AUXPR</name>
<keyword evidence="2" id="KW-1185">Reference proteome</keyword>
<sequence>MVVGWEERASADGGRGMGGEVRGGGVCHSGLPPPNPACSYEHGKRNVPAILKVTERARWSAFLCVPWHGKSL</sequence>
<dbReference type="KEGG" id="apro:F751_4507"/>
<dbReference type="EMBL" id="KL662144">
    <property type="protein sequence ID" value="KFM27237.1"/>
    <property type="molecule type" value="Genomic_DNA"/>
</dbReference>
<protein>
    <submittedName>
        <fullName evidence="1">Uncharacterized protein</fullName>
    </submittedName>
</protein>
<evidence type="ECO:0000313" key="1">
    <source>
        <dbReference type="EMBL" id="KFM27237.1"/>
    </source>
</evidence>
<organism evidence="1 2">
    <name type="scientific">Auxenochlorella protothecoides</name>
    <name type="common">Green microalga</name>
    <name type="synonym">Chlorella protothecoides</name>
    <dbReference type="NCBI Taxonomy" id="3075"/>
    <lineage>
        <taxon>Eukaryota</taxon>
        <taxon>Viridiplantae</taxon>
        <taxon>Chlorophyta</taxon>
        <taxon>core chlorophytes</taxon>
        <taxon>Trebouxiophyceae</taxon>
        <taxon>Chlorellales</taxon>
        <taxon>Chlorellaceae</taxon>
        <taxon>Auxenochlorella</taxon>
    </lineage>
</organism>
<dbReference type="GeneID" id="23615898"/>
<dbReference type="Proteomes" id="UP000028924">
    <property type="component" value="Unassembled WGS sequence"/>
</dbReference>
<dbReference type="AlphaFoldDB" id="A0A087SND3"/>
<proteinExistence type="predicted"/>
<gene>
    <name evidence="1" type="ORF">F751_4507</name>
</gene>
<dbReference type="RefSeq" id="XP_011400204.1">
    <property type="nucleotide sequence ID" value="XM_011401902.1"/>
</dbReference>
<reference evidence="1 2" key="1">
    <citation type="journal article" date="2014" name="BMC Genomics">
        <title>Oil accumulation mechanisms of the oleaginous microalga Chlorella protothecoides revealed through its genome, transcriptomes, and proteomes.</title>
        <authorList>
            <person name="Gao C."/>
            <person name="Wang Y."/>
            <person name="Shen Y."/>
            <person name="Yan D."/>
            <person name="He X."/>
            <person name="Dai J."/>
            <person name="Wu Q."/>
        </authorList>
    </citation>
    <scope>NUCLEOTIDE SEQUENCE [LARGE SCALE GENOMIC DNA]</scope>
    <source>
        <strain evidence="1 2">0710</strain>
    </source>
</reference>
<evidence type="ECO:0000313" key="2">
    <source>
        <dbReference type="Proteomes" id="UP000028924"/>
    </source>
</evidence>